<dbReference type="Proteomes" id="UP000800235">
    <property type="component" value="Unassembled WGS sequence"/>
</dbReference>
<keyword evidence="4" id="KW-1185">Reference proteome</keyword>
<proteinExistence type="predicted"/>
<dbReference type="InterPro" id="IPR025676">
    <property type="entry name" value="Clr5_dom"/>
</dbReference>
<evidence type="ECO:0000313" key="3">
    <source>
        <dbReference type="EMBL" id="KAF2416985.1"/>
    </source>
</evidence>
<dbReference type="EMBL" id="MU007146">
    <property type="protein sequence ID" value="KAF2416985.1"/>
    <property type="molecule type" value="Genomic_DNA"/>
</dbReference>
<gene>
    <name evidence="3" type="ORF">EJ08DRAFT_86676</name>
</gene>
<feature type="region of interest" description="Disordered" evidence="1">
    <location>
        <begin position="117"/>
        <end position="149"/>
    </location>
</feature>
<name>A0A9P4TS39_9PEZI</name>
<organism evidence="3 4">
    <name type="scientific">Tothia fuscella</name>
    <dbReference type="NCBI Taxonomy" id="1048955"/>
    <lineage>
        <taxon>Eukaryota</taxon>
        <taxon>Fungi</taxon>
        <taxon>Dikarya</taxon>
        <taxon>Ascomycota</taxon>
        <taxon>Pezizomycotina</taxon>
        <taxon>Dothideomycetes</taxon>
        <taxon>Pleosporomycetidae</taxon>
        <taxon>Venturiales</taxon>
        <taxon>Cylindrosympodiaceae</taxon>
        <taxon>Tothia</taxon>
    </lineage>
</organism>
<dbReference type="OrthoDB" id="5308957at2759"/>
<feature type="compositionally biased region" description="Polar residues" evidence="1">
    <location>
        <begin position="118"/>
        <end position="146"/>
    </location>
</feature>
<comment type="caution">
    <text evidence="3">The sequence shown here is derived from an EMBL/GenBank/DDBJ whole genome shotgun (WGS) entry which is preliminary data.</text>
</comment>
<evidence type="ECO:0000313" key="4">
    <source>
        <dbReference type="Proteomes" id="UP000800235"/>
    </source>
</evidence>
<protein>
    <recommendedName>
        <fullName evidence="2">Clr5 domain-containing protein</fullName>
    </recommendedName>
</protein>
<dbReference type="Pfam" id="PF14420">
    <property type="entry name" value="Clr5"/>
    <property type="match status" value="1"/>
</dbReference>
<dbReference type="AlphaFoldDB" id="A0A9P4TS39"/>
<evidence type="ECO:0000256" key="1">
    <source>
        <dbReference type="SAM" id="MobiDB-lite"/>
    </source>
</evidence>
<reference evidence="3" key="1">
    <citation type="journal article" date="2020" name="Stud. Mycol.">
        <title>101 Dothideomycetes genomes: a test case for predicting lifestyles and emergence of pathogens.</title>
        <authorList>
            <person name="Haridas S."/>
            <person name="Albert R."/>
            <person name="Binder M."/>
            <person name="Bloem J."/>
            <person name="Labutti K."/>
            <person name="Salamov A."/>
            <person name="Andreopoulos B."/>
            <person name="Baker S."/>
            <person name="Barry K."/>
            <person name="Bills G."/>
            <person name="Bluhm B."/>
            <person name="Cannon C."/>
            <person name="Castanera R."/>
            <person name="Culley D."/>
            <person name="Daum C."/>
            <person name="Ezra D."/>
            <person name="Gonzalez J."/>
            <person name="Henrissat B."/>
            <person name="Kuo A."/>
            <person name="Liang C."/>
            <person name="Lipzen A."/>
            <person name="Lutzoni F."/>
            <person name="Magnuson J."/>
            <person name="Mondo S."/>
            <person name="Nolan M."/>
            <person name="Ohm R."/>
            <person name="Pangilinan J."/>
            <person name="Park H.-J."/>
            <person name="Ramirez L."/>
            <person name="Alfaro M."/>
            <person name="Sun H."/>
            <person name="Tritt A."/>
            <person name="Yoshinaga Y."/>
            <person name="Zwiers L.-H."/>
            <person name="Turgeon B."/>
            <person name="Goodwin S."/>
            <person name="Spatafora J."/>
            <person name="Crous P."/>
            <person name="Grigoriev I."/>
        </authorList>
    </citation>
    <scope>NUCLEOTIDE SEQUENCE</scope>
    <source>
        <strain evidence="3">CBS 130266</strain>
    </source>
</reference>
<sequence>MPACLTDMRFMKSIPRRRTRPDSLEWQQYKPLIDELHPYQRYPTSAVLQILAERYLFKPTCGQYRYQVKRWYGNVSPVKEDVGKQLGSQDREQAENLQQTIESLSFTSPSLDVPSYKCASSTSDMETAPQTMYQENTEDPSASATCPMNGISHEESYLEAARDLLTDYHRSDQGIYASFGQANTRS</sequence>
<feature type="domain" description="Clr5" evidence="2">
    <location>
        <begin position="25"/>
        <end position="71"/>
    </location>
</feature>
<evidence type="ECO:0000259" key="2">
    <source>
        <dbReference type="Pfam" id="PF14420"/>
    </source>
</evidence>
<accession>A0A9P4TS39</accession>